<reference evidence="1" key="2">
    <citation type="submission" date="2019-07" db="EMBL/GenBank/DDBJ databases">
        <authorList>
            <person name="Papic B."/>
        </authorList>
    </citation>
    <scope>NUCLEOTIDE SEQUENCE [LARGE SCALE GENOMIC DNA]</scope>
    <source>
        <strain evidence="1">L8b</strain>
    </source>
</reference>
<accession>A0A553V2F8</accession>
<dbReference type="EMBL" id="VKGC01000002">
    <property type="protein sequence ID" value="TSA86669.1"/>
    <property type="molecule type" value="Genomic_DNA"/>
</dbReference>
<comment type="caution">
    <text evidence="1">The sequence shown here is derived from an EMBL/GenBank/DDBJ whole genome shotgun (WGS) entry which is preliminary data.</text>
</comment>
<proteinExistence type="predicted"/>
<organism evidence="1 2">
    <name type="scientific">Helicobacter mehlei</name>
    <dbReference type="NCBI Taxonomy" id="2316080"/>
    <lineage>
        <taxon>Bacteria</taxon>
        <taxon>Pseudomonadati</taxon>
        <taxon>Campylobacterota</taxon>
        <taxon>Epsilonproteobacteria</taxon>
        <taxon>Campylobacterales</taxon>
        <taxon>Helicobacteraceae</taxon>
        <taxon>Helicobacter</taxon>
    </lineage>
</organism>
<evidence type="ECO:0008006" key="3">
    <source>
        <dbReference type="Google" id="ProtNLM"/>
    </source>
</evidence>
<sequence length="142" mass="16075">MLILLFFALALIAYVGRGLFMQRPPKIEPKSTPKLSLPDLADVPVAPQSDVSVISEPDFAYPVLEKRVGVEFLGGSHSQKLLIRNLDAYKSFCLHEILREAHVDFALDKQARGTTIIVYLPRTSSKALLDELHYYKIPYRFD</sequence>
<dbReference type="Proteomes" id="UP000319322">
    <property type="component" value="Unassembled WGS sequence"/>
</dbReference>
<dbReference type="AlphaFoldDB" id="A0A553V2F8"/>
<reference evidence="1" key="1">
    <citation type="submission" date="2019-07" db="EMBL/GenBank/DDBJ databases">
        <title>Helicobacter labacensis sp. nov., Helicobacter mehlei sp. nov. and Helicobacter vulpis sp. nov., isolated from gastric mucosa of red fox (Vulpis vulpis).</title>
        <authorList>
            <person name="Kusar D."/>
            <person name="Gruntar I."/>
            <person name="Pate M."/>
            <person name="Zajc U."/>
            <person name="Ocepek M."/>
        </authorList>
    </citation>
    <scope>NUCLEOTIDE SEQUENCE [LARGE SCALE GENOMIC DNA]</scope>
    <source>
        <strain evidence="1">L8b</strain>
    </source>
</reference>
<protein>
    <recommendedName>
        <fullName evidence="3">Periplasmic protein</fullName>
    </recommendedName>
</protein>
<evidence type="ECO:0000313" key="2">
    <source>
        <dbReference type="Proteomes" id="UP000319322"/>
    </source>
</evidence>
<name>A0A553V2F8_9HELI</name>
<evidence type="ECO:0000313" key="1">
    <source>
        <dbReference type="EMBL" id="TSA86669.1"/>
    </source>
</evidence>
<keyword evidence="2" id="KW-1185">Reference proteome</keyword>
<gene>
    <name evidence="1" type="ORF">FNE76_01140</name>
</gene>